<evidence type="ECO:0000313" key="4">
    <source>
        <dbReference type="Proteomes" id="UP000694853"/>
    </source>
</evidence>
<dbReference type="RefSeq" id="XP_027357437.1">
    <property type="nucleotide sequence ID" value="XM_027501636.1"/>
</dbReference>
<dbReference type="AlphaFoldDB" id="A0A8B8LNF2"/>
<dbReference type="GeneID" id="113866838"/>
<keyword evidence="2" id="KW-1015">Disulfide bond</keyword>
<comment type="similarity">
    <text evidence="1">Belongs to the protease inhibitor I3 (leguminous Kunitz-type inhibitor) family.</text>
</comment>
<evidence type="ECO:0000256" key="3">
    <source>
        <dbReference type="SAM" id="SignalP"/>
    </source>
</evidence>
<reference evidence="5" key="2">
    <citation type="submission" date="2025-08" db="UniProtKB">
        <authorList>
            <consortium name="RefSeq"/>
        </authorList>
    </citation>
    <scope>IDENTIFICATION</scope>
    <source>
        <tissue evidence="5">Young leaves</tissue>
    </source>
</reference>
<dbReference type="InterPro" id="IPR056368">
    <property type="entry name" value="KTI1"/>
</dbReference>
<reference evidence="4" key="1">
    <citation type="journal article" date="2019" name="Toxins">
        <title>Detection of Abrin-Like and Prepropulchellin-Like Toxin Genes and Transcripts Using Whole Genome Sequencing and Full-Length Transcript Sequencing of Abrus precatorius.</title>
        <authorList>
            <person name="Hovde B.T."/>
            <person name="Daligault H.E."/>
            <person name="Hanschen E.R."/>
            <person name="Kunde Y.A."/>
            <person name="Johnson M.B."/>
            <person name="Starkenburg S.R."/>
            <person name="Johnson S.L."/>
        </authorList>
    </citation>
    <scope>NUCLEOTIDE SEQUENCE [LARGE SCALE GENOMIC DNA]</scope>
</reference>
<gene>
    <name evidence="5" type="primary">LOC113866838</name>
</gene>
<keyword evidence="3" id="KW-0732">Signal</keyword>
<dbReference type="PANTHER" id="PTHR33107">
    <property type="entry name" value="KUNITZ TRYPSIN INHIBITOR 2"/>
    <property type="match status" value="1"/>
</dbReference>
<protein>
    <submittedName>
        <fullName evidence="5">Factor Xa inhibitor BuXI-like</fullName>
    </submittedName>
</protein>
<dbReference type="SUPFAM" id="SSF50386">
    <property type="entry name" value="STI-like"/>
    <property type="match status" value="1"/>
</dbReference>
<evidence type="ECO:0000256" key="2">
    <source>
        <dbReference type="ARBA" id="ARBA00023157"/>
    </source>
</evidence>
<proteinExistence type="inferred from homology"/>
<feature type="chain" id="PRO_5034697189" evidence="3">
    <location>
        <begin position="28"/>
        <end position="204"/>
    </location>
</feature>
<organism evidence="4 5">
    <name type="scientific">Abrus precatorius</name>
    <name type="common">Indian licorice</name>
    <name type="synonym">Glycine abrus</name>
    <dbReference type="NCBI Taxonomy" id="3816"/>
    <lineage>
        <taxon>Eukaryota</taxon>
        <taxon>Viridiplantae</taxon>
        <taxon>Streptophyta</taxon>
        <taxon>Embryophyta</taxon>
        <taxon>Tracheophyta</taxon>
        <taxon>Spermatophyta</taxon>
        <taxon>Magnoliopsida</taxon>
        <taxon>eudicotyledons</taxon>
        <taxon>Gunneridae</taxon>
        <taxon>Pentapetalae</taxon>
        <taxon>rosids</taxon>
        <taxon>fabids</taxon>
        <taxon>Fabales</taxon>
        <taxon>Fabaceae</taxon>
        <taxon>Papilionoideae</taxon>
        <taxon>50 kb inversion clade</taxon>
        <taxon>NPAAA clade</taxon>
        <taxon>indigoferoid/millettioid clade</taxon>
        <taxon>Abreae</taxon>
        <taxon>Abrus</taxon>
    </lineage>
</organism>
<dbReference type="CDD" id="cd00178">
    <property type="entry name" value="beta-trefoil_STI"/>
    <property type="match status" value="1"/>
</dbReference>
<dbReference type="KEGG" id="aprc:113866838"/>
<accession>A0A8B8LNF2</accession>
<dbReference type="PANTHER" id="PTHR33107:SF81">
    <property type="entry name" value="TRYPSIN INHIBITOR A"/>
    <property type="match status" value="1"/>
</dbReference>
<dbReference type="Proteomes" id="UP000694853">
    <property type="component" value="Unplaced"/>
</dbReference>
<dbReference type="InterPro" id="IPR002160">
    <property type="entry name" value="Prot_inh_Kunz-lg"/>
</dbReference>
<evidence type="ECO:0000256" key="1">
    <source>
        <dbReference type="ARBA" id="ARBA00005440"/>
    </source>
</evidence>
<keyword evidence="4" id="KW-1185">Reference proteome</keyword>
<dbReference type="SMART" id="SM00452">
    <property type="entry name" value="STI"/>
    <property type="match status" value="1"/>
</dbReference>
<dbReference type="OrthoDB" id="1415279at2759"/>
<dbReference type="InterPro" id="IPR011065">
    <property type="entry name" value="Kunitz_inhibitor_STI-like_sf"/>
</dbReference>
<name>A0A8B8LNF2_ABRPR</name>
<sequence length="204" mass="22497">MKTSKNVFLALLFLLLPFCTKLKYATASGVHDTDGSMLENGGDYYILKGEGGDGVTLASIGVTHPLAIVQSSSENSLGLPVSISDINETMIILTDDIVRIKFSNIPDCYNSSTWMLVKDELAKIWYVGIGSVVDYPSHQIKMGWFQIKDYDFGYKLVFCSDTNSSSCEDVGIYIDSDKNRRLALYGEAFVVQFKNAGKSHVAFV</sequence>
<evidence type="ECO:0000313" key="5">
    <source>
        <dbReference type="RefSeq" id="XP_027357437.1"/>
    </source>
</evidence>
<dbReference type="Pfam" id="PF00197">
    <property type="entry name" value="Kunitz_legume"/>
    <property type="match status" value="1"/>
</dbReference>
<feature type="signal peptide" evidence="3">
    <location>
        <begin position="1"/>
        <end position="27"/>
    </location>
</feature>
<dbReference type="GO" id="GO:0004866">
    <property type="term" value="F:endopeptidase inhibitor activity"/>
    <property type="evidence" value="ECO:0007669"/>
    <property type="project" value="InterPro"/>
</dbReference>
<dbReference type="Gene3D" id="2.80.10.50">
    <property type="match status" value="1"/>
</dbReference>